<proteinExistence type="predicted"/>
<evidence type="ECO:0000313" key="4">
    <source>
        <dbReference type="Proteomes" id="UP000703269"/>
    </source>
</evidence>
<dbReference type="Pfam" id="PF12937">
    <property type="entry name" value="F-box-like"/>
    <property type="match status" value="1"/>
</dbReference>
<dbReference type="AlphaFoldDB" id="A0A9P3GC74"/>
<name>A0A9P3GC74_9APHY</name>
<reference evidence="3 4" key="1">
    <citation type="submission" date="2021-08" db="EMBL/GenBank/DDBJ databases">
        <title>Draft Genome Sequence of Phanerochaete sordida strain YK-624.</title>
        <authorList>
            <person name="Mori T."/>
            <person name="Dohra H."/>
            <person name="Suzuki T."/>
            <person name="Kawagishi H."/>
            <person name="Hirai H."/>
        </authorList>
    </citation>
    <scope>NUCLEOTIDE SEQUENCE [LARGE SCALE GENOMIC DNA]</scope>
    <source>
        <strain evidence="3 4">YK-624</strain>
    </source>
</reference>
<dbReference type="InterPro" id="IPR036047">
    <property type="entry name" value="F-box-like_dom_sf"/>
</dbReference>
<dbReference type="SUPFAM" id="SSF81383">
    <property type="entry name" value="F-box domain"/>
    <property type="match status" value="1"/>
</dbReference>
<keyword evidence="4" id="KW-1185">Reference proteome</keyword>
<sequence length="673" mass="76872">MPLRFPDLSFLFTKNRTENKCSIDVLPNDVLVDGVFDYLDVVEILRLRRASKLYYHLTHHAVVWKRLLQRCSLPLPPLPPTARHNLENLTGLECERLLTRAHSVDKIWRTSPKFYDLWRFDAYYQIAHMTMLPGGQYLVASVCDRDREDWWVVVYALDSRYNAVPVLREATRSKAYHLTAKYLTLNGVHGIMLSFVVRLWKHRAHWDQGININEYAPDTDLDPPFPMKYECHTYHIPLAALEAQCDPRMVPNSQECINHALAQAKGFNHVYLMRSCTPISSVSLDDVYGVPCITAVKQPMTIMFKPLALPSIPPSMVTLAPFHGHEDFPQRIKAVRPLPLQRQWLVFHESRVPQVLSRHPIMSFQMINMPDNKTGNKLEYVQPTQLEYYLSDDTFAEVYITEHSTPNWFDDSIAPSIRANRQGDAWRPGTVSAFLRTTSPDDGLLRMTFYPRQAPAEAPPRGAATPLCDGRPLAAPARVWKYDLEWCSPVRFITAHQNCKYRILAGARRTLLYTVAWDAISATPEIDALHRYYDSELEADAPELRDGELFVDETPRYPVRRLPFQFPGGQRMEAVCWDDTIGRVCFVAPEDSRVLVLDFAKRPKEDFLGRRLPIAPEQDQDAMLVEEIFDDDAEDSPAEPVTGVDAAGNMQHAASPDSGYAELEAGPSKPHFL</sequence>
<feature type="region of interest" description="Disordered" evidence="1">
    <location>
        <begin position="630"/>
        <end position="673"/>
    </location>
</feature>
<dbReference type="Gene3D" id="1.20.1280.50">
    <property type="match status" value="1"/>
</dbReference>
<gene>
    <name evidence="3" type="ORF">PsYK624_083510</name>
</gene>
<dbReference type="OrthoDB" id="3219396at2759"/>
<protein>
    <submittedName>
        <fullName evidence="3">F-box protein</fullName>
    </submittedName>
</protein>
<evidence type="ECO:0000259" key="2">
    <source>
        <dbReference type="Pfam" id="PF12937"/>
    </source>
</evidence>
<dbReference type="InterPro" id="IPR001810">
    <property type="entry name" value="F-box_dom"/>
</dbReference>
<comment type="caution">
    <text evidence="3">The sequence shown here is derived from an EMBL/GenBank/DDBJ whole genome shotgun (WGS) entry which is preliminary data.</text>
</comment>
<feature type="domain" description="F-box" evidence="2">
    <location>
        <begin position="23"/>
        <end position="69"/>
    </location>
</feature>
<dbReference type="EMBL" id="BPQB01000025">
    <property type="protein sequence ID" value="GJE92198.1"/>
    <property type="molecule type" value="Genomic_DNA"/>
</dbReference>
<organism evidence="3 4">
    <name type="scientific">Phanerochaete sordida</name>
    <dbReference type="NCBI Taxonomy" id="48140"/>
    <lineage>
        <taxon>Eukaryota</taxon>
        <taxon>Fungi</taxon>
        <taxon>Dikarya</taxon>
        <taxon>Basidiomycota</taxon>
        <taxon>Agaricomycotina</taxon>
        <taxon>Agaricomycetes</taxon>
        <taxon>Polyporales</taxon>
        <taxon>Phanerochaetaceae</taxon>
        <taxon>Phanerochaete</taxon>
    </lineage>
</organism>
<dbReference type="Proteomes" id="UP000703269">
    <property type="component" value="Unassembled WGS sequence"/>
</dbReference>
<evidence type="ECO:0000256" key="1">
    <source>
        <dbReference type="SAM" id="MobiDB-lite"/>
    </source>
</evidence>
<evidence type="ECO:0000313" key="3">
    <source>
        <dbReference type="EMBL" id="GJE92198.1"/>
    </source>
</evidence>
<accession>A0A9P3GC74</accession>